<proteinExistence type="predicted"/>
<dbReference type="Proteomes" id="UP000545876">
    <property type="component" value="Unassembled WGS sequence"/>
</dbReference>
<name>A0A847D115_9BACT</name>
<evidence type="ECO:0000313" key="1">
    <source>
        <dbReference type="EMBL" id="NLD25699.1"/>
    </source>
</evidence>
<gene>
    <name evidence="1" type="ORF">GX656_03645</name>
</gene>
<evidence type="ECO:0000313" key="2">
    <source>
        <dbReference type="Proteomes" id="UP000545876"/>
    </source>
</evidence>
<reference evidence="1 2" key="1">
    <citation type="journal article" date="2020" name="Biotechnol. Biofuels">
        <title>New insights from the biogas microbiome by comprehensive genome-resolved metagenomics of nearly 1600 species originating from multiple anaerobic digesters.</title>
        <authorList>
            <person name="Campanaro S."/>
            <person name="Treu L."/>
            <person name="Rodriguez-R L.M."/>
            <person name="Kovalovszki A."/>
            <person name="Ziels R.M."/>
            <person name="Maus I."/>
            <person name="Zhu X."/>
            <person name="Kougias P.G."/>
            <person name="Basile A."/>
            <person name="Luo G."/>
            <person name="Schluter A."/>
            <person name="Konstantinidis K.T."/>
            <person name="Angelidaki I."/>
        </authorList>
    </citation>
    <scope>NUCLEOTIDE SEQUENCE [LARGE SCALE GENOMIC DNA]</scope>
    <source>
        <strain evidence="1">AS06rmzACSIP_65</strain>
    </source>
</reference>
<sequence>MHAKVYTELHAEKSGGKAMTETAVAVNAVYSEQELKKDSQVSVRLESGLFEALETQTKVWGFKSISQTVRAILTFYFLPVVYELELKNRSISEHKEFLKEKQEEGFSLEQAKANYFTFQVVEYLEFLEQAMVMARHSLKFMESTSDKMNGILRETVNKIEQAMKELEQGAE</sequence>
<dbReference type="AlphaFoldDB" id="A0A847D115"/>
<dbReference type="EMBL" id="JAAZBX010000016">
    <property type="protein sequence ID" value="NLD25699.1"/>
    <property type="molecule type" value="Genomic_DNA"/>
</dbReference>
<protein>
    <submittedName>
        <fullName evidence="1">Uncharacterized protein</fullName>
    </submittedName>
</protein>
<comment type="caution">
    <text evidence="1">The sequence shown here is derived from an EMBL/GenBank/DDBJ whole genome shotgun (WGS) entry which is preliminary data.</text>
</comment>
<organism evidence="1 2">
    <name type="scientific">Candidatus Dojkabacteria bacterium</name>
    <dbReference type="NCBI Taxonomy" id="2099670"/>
    <lineage>
        <taxon>Bacteria</taxon>
        <taxon>Candidatus Dojkabacteria</taxon>
    </lineage>
</organism>
<accession>A0A847D115</accession>